<evidence type="ECO:0000313" key="7">
    <source>
        <dbReference type="EMBL" id="ADJ29045.1"/>
    </source>
</evidence>
<dbReference type="Pfam" id="PF00700">
    <property type="entry name" value="Flagellin_C"/>
    <property type="match status" value="1"/>
</dbReference>
<dbReference type="Gene3D" id="6.10.280.190">
    <property type="match status" value="1"/>
</dbReference>
<comment type="similarity">
    <text evidence="1 4">Belongs to the bacterial flagellin family.</text>
</comment>
<dbReference type="Gene3D" id="1.20.1330.10">
    <property type="entry name" value="f41 fragment of flagellin, N-terminal domain"/>
    <property type="match status" value="1"/>
</dbReference>
<proteinExistence type="inferred from homology"/>
<accession>D8K8C5</accession>
<dbReference type="Proteomes" id="UP000000393">
    <property type="component" value="Chromosome"/>
</dbReference>
<sequence>MPQTINTNIASLNAQRNLNSSQNALQTSMERLSSGLRINNAKDDAAGLAITERMTSQIRGLAQAGRNANDAISVTQTAEGGLKESSNILQRMRELAVQSANDTNSDADRANLQKEVSQLQKELNRLADSTTFNGKNLLDGSFTGQKFQIGANANESIGFSINSARATTLGEQLGKGIANAGTGLAVATDTTGGNTVAAQNITVNGSTGSKSVALTGNESAKAIADLVNGQSGATGVTASAQTSVKLDNVADDGTVSFTLQSSGGSAAQISAGVTTTDVTNLADAINAQSAETGVTATLSENRDSITLENAQGEDILISEANNTGASGNAFNVGGVTVEDTGGDDSIVVGGQVSFQSDKSFTVTSDDGTNTVVGAGGVTSALSSVAQIDLSTQDGSNSALSVIDKALGSIATQRADLGALQNRFESTISNLENVSENTSAARSRIQDADFAAETAEMTRNKILQQAGTAMLAQANAQPQGVLSLLR</sequence>
<dbReference type="Gene3D" id="2.30.220.10">
    <property type="entry name" value="f41 fragment of flagellin, C-terminal domain"/>
    <property type="match status" value="1"/>
</dbReference>
<dbReference type="PANTHER" id="PTHR42792">
    <property type="entry name" value="FLAGELLIN"/>
    <property type="match status" value="1"/>
</dbReference>
<dbReference type="GO" id="GO:0005198">
    <property type="term" value="F:structural molecule activity"/>
    <property type="evidence" value="ECO:0007669"/>
    <property type="project" value="UniProtKB-UniRule"/>
</dbReference>
<dbReference type="InterPro" id="IPR001029">
    <property type="entry name" value="Flagellin_N"/>
</dbReference>
<evidence type="ECO:0000256" key="3">
    <source>
        <dbReference type="ARBA" id="ARBA00023143"/>
    </source>
</evidence>
<evidence type="ECO:0000259" key="6">
    <source>
        <dbReference type="Pfam" id="PF00700"/>
    </source>
</evidence>
<dbReference type="GO" id="GO:0009288">
    <property type="term" value="C:bacterial-type flagellum"/>
    <property type="evidence" value="ECO:0007669"/>
    <property type="project" value="UniProtKB-SubCell"/>
</dbReference>
<dbReference type="AlphaFoldDB" id="D8K8C5"/>
<feature type="domain" description="Flagellin C-terminal" evidence="6">
    <location>
        <begin position="400"/>
        <end position="484"/>
    </location>
</feature>
<name>D8K8C5_NITWC</name>
<dbReference type="Pfam" id="PF07196">
    <property type="entry name" value="Flagellin_IN"/>
    <property type="match status" value="1"/>
</dbReference>
<dbReference type="STRING" id="105559.Nwat_2213"/>
<dbReference type="Gene3D" id="6.10.10.10">
    <property type="entry name" value="Flagellar export chaperone, C-terminal domain"/>
    <property type="match status" value="1"/>
</dbReference>
<protein>
    <recommendedName>
        <fullName evidence="4">Flagellin</fullName>
    </recommendedName>
</protein>
<dbReference type="SUPFAM" id="SSF64518">
    <property type="entry name" value="Phase 1 flagellin"/>
    <property type="match status" value="1"/>
</dbReference>
<keyword evidence="7" id="KW-0966">Cell projection</keyword>
<reference evidence="7 8" key="1">
    <citation type="submission" date="2010-06" db="EMBL/GenBank/DDBJ databases">
        <title>Complete sequence of chromosome of Nitrosococcus watsoni C-113.</title>
        <authorList>
            <consortium name="US DOE Joint Genome Institute"/>
            <person name="Lucas S."/>
            <person name="Copeland A."/>
            <person name="Lapidus A."/>
            <person name="Cheng J.-F."/>
            <person name="Bruce D."/>
            <person name="Goodwin L."/>
            <person name="Pitluck S."/>
            <person name="Malfatti S.A."/>
            <person name="Chain P.S.G."/>
            <person name="Land M."/>
            <person name="Hauser L."/>
            <person name="Kyrpides N."/>
            <person name="Ivanova N."/>
            <person name="Cambell M.A."/>
            <person name="Heidelberg J.F."/>
            <person name="Klotz M.G."/>
            <person name="Woyke T."/>
        </authorList>
    </citation>
    <scope>NUCLEOTIDE SEQUENCE [LARGE SCALE GENOMIC DNA]</scope>
    <source>
        <strain evidence="7 8">C-113</strain>
    </source>
</reference>
<comment type="subcellular location">
    <subcellularLocation>
        <location evidence="4">Secreted</location>
    </subcellularLocation>
    <subcellularLocation>
        <location evidence="4">Bacterial flagellum</location>
    </subcellularLocation>
</comment>
<dbReference type="Gene3D" id="2.170.280.10">
    <property type="entry name" value="f41 fragment of flagellin, middle domain"/>
    <property type="match status" value="1"/>
</dbReference>
<dbReference type="InterPro" id="IPR010810">
    <property type="entry name" value="Flagellin_hook_IN_motif"/>
</dbReference>
<dbReference type="InterPro" id="IPR042187">
    <property type="entry name" value="Flagellin_C_sub2"/>
</dbReference>
<gene>
    <name evidence="7" type="ordered locus">Nwat_2213</name>
</gene>
<evidence type="ECO:0000259" key="5">
    <source>
        <dbReference type="Pfam" id="PF00669"/>
    </source>
</evidence>
<dbReference type="OrthoDB" id="9796789at2"/>
<organism evidence="7 8">
    <name type="scientific">Nitrosococcus watsoni (strain C-113)</name>
    <dbReference type="NCBI Taxonomy" id="105559"/>
    <lineage>
        <taxon>Bacteria</taxon>
        <taxon>Pseudomonadati</taxon>
        <taxon>Pseudomonadota</taxon>
        <taxon>Gammaproteobacteria</taxon>
        <taxon>Chromatiales</taxon>
        <taxon>Chromatiaceae</taxon>
        <taxon>Nitrosococcus</taxon>
    </lineage>
</organism>
<dbReference type="RefSeq" id="WP_013221118.1">
    <property type="nucleotide sequence ID" value="NC_014315.1"/>
</dbReference>
<keyword evidence="7" id="KW-0282">Flagellum</keyword>
<keyword evidence="8" id="KW-1185">Reference proteome</keyword>
<dbReference type="EMBL" id="CP002086">
    <property type="protein sequence ID" value="ADJ29045.1"/>
    <property type="molecule type" value="Genomic_DNA"/>
</dbReference>
<keyword evidence="2 4" id="KW-0964">Secreted</keyword>
<evidence type="ECO:0000256" key="1">
    <source>
        <dbReference type="ARBA" id="ARBA00005709"/>
    </source>
</evidence>
<dbReference type="eggNOG" id="COG1344">
    <property type="taxonomic scope" value="Bacteria"/>
</dbReference>
<keyword evidence="7" id="KW-0969">Cilium</keyword>
<dbReference type="KEGG" id="nwa:Nwat_2213"/>
<dbReference type="GO" id="GO:0005576">
    <property type="term" value="C:extracellular region"/>
    <property type="evidence" value="ECO:0007669"/>
    <property type="project" value="UniProtKB-SubCell"/>
</dbReference>
<evidence type="ECO:0000313" key="8">
    <source>
        <dbReference type="Proteomes" id="UP000000393"/>
    </source>
</evidence>
<evidence type="ECO:0000256" key="4">
    <source>
        <dbReference type="RuleBase" id="RU362073"/>
    </source>
</evidence>
<keyword evidence="3 4" id="KW-0975">Bacterial flagellum</keyword>
<dbReference type="PANTHER" id="PTHR42792:SF2">
    <property type="entry name" value="FLAGELLIN"/>
    <property type="match status" value="1"/>
</dbReference>
<dbReference type="InterPro" id="IPR046358">
    <property type="entry name" value="Flagellin_C"/>
</dbReference>
<comment type="function">
    <text evidence="4">Flagellin is the subunit protein which polymerizes to form the filaments of bacterial flagella.</text>
</comment>
<evidence type="ECO:0000256" key="2">
    <source>
        <dbReference type="ARBA" id="ARBA00022525"/>
    </source>
</evidence>
<feature type="domain" description="Flagellin N-terminal" evidence="5">
    <location>
        <begin position="5"/>
        <end position="143"/>
    </location>
</feature>
<dbReference type="PRINTS" id="PR00207">
    <property type="entry name" value="FLAGELLIN"/>
</dbReference>
<dbReference type="Pfam" id="PF00669">
    <property type="entry name" value="Flagellin_N"/>
    <property type="match status" value="1"/>
</dbReference>
<dbReference type="InterPro" id="IPR001492">
    <property type="entry name" value="Flagellin"/>
</dbReference>
<dbReference type="HOGENOM" id="CLU_011142_7_0_6"/>